<proteinExistence type="predicted"/>
<evidence type="ECO:0000313" key="1">
    <source>
        <dbReference type="EMBL" id="ACB35494.1"/>
    </source>
</evidence>
<dbReference type="HOGENOM" id="CLU_194340_0_0_4"/>
<protein>
    <submittedName>
        <fullName evidence="1">Uncharacterized protein</fullName>
    </submittedName>
</protein>
<reference evidence="1 2" key="1">
    <citation type="submission" date="2008-03" db="EMBL/GenBank/DDBJ databases">
        <title>Complete sequence of Leptothrix cholodnii SP-6.</title>
        <authorList>
            <consortium name="US DOE Joint Genome Institute"/>
            <person name="Copeland A."/>
            <person name="Lucas S."/>
            <person name="Lapidus A."/>
            <person name="Glavina del Rio T."/>
            <person name="Dalin E."/>
            <person name="Tice H."/>
            <person name="Bruce D."/>
            <person name="Goodwin L."/>
            <person name="Pitluck S."/>
            <person name="Chertkov O."/>
            <person name="Brettin T."/>
            <person name="Detter J.C."/>
            <person name="Han C."/>
            <person name="Kuske C.R."/>
            <person name="Schmutz J."/>
            <person name="Larimer F."/>
            <person name="Land M."/>
            <person name="Hauser L."/>
            <person name="Kyrpides N."/>
            <person name="Lykidis A."/>
            <person name="Emerson D."/>
            <person name="Richardson P."/>
        </authorList>
    </citation>
    <scope>NUCLEOTIDE SEQUENCE [LARGE SCALE GENOMIC DNA]</scope>
    <source>
        <strain evidence="2">ATCC 51168 / LMG 8142 / SP-6</strain>
    </source>
</reference>
<gene>
    <name evidence="1" type="ordered locus">Lcho_3236</name>
</gene>
<name>B1Y1N2_LEPCP</name>
<sequence length="82" mass="8917">MTVSSSASNPCGGYRLEFRPLQSSNRGLAFLCNAAGRVPLDQLSRSDFNTYLYARALVGRVFGRPAVRSCSVGCCCGRRHDL</sequence>
<evidence type="ECO:0000313" key="2">
    <source>
        <dbReference type="Proteomes" id="UP000001693"/>
    </source>
</evidence>
<dbReference type="STRING" id="395495.Lcho_3236"/>
<keyword evidence="2" id="KW-1185">Reference proteome</keyword>
<dbReference type="AlphaFoldDB" id="B1Y1N2"/>
<dbReference type="EMBL" id="CP001013">
    <property type="protein sequence ID" value="ACB35494.1"/>
    <property type="molecule type" value="Genomic_DNA"/>
</dbReference>
<dbReference type="KEGG" id="lch:Lcho_3236"/>
<accession>B1Y1N2</accession>
<dbReference type="Proteomes" id="UP000001693">
    <property type="component" value="Chromosome"/>
</dbReference>
<organism evidence="1 2">
    <name type="scientific">Leptothrix cholodnii (strain ATCC 51168 / LMG 8142 / SP-6)</name>
    <name type="common">Leptothrix discophora (strain SP-6)</name>
    <dbReference type="NCBI Taxonomy" id="395495"/>
    <lineage>
        <taxon>Bacteria</taxon>
        <taxon>Pseudomonadati</taxon>
        <taxon>Pseudomonadota</taxon>
        <taxon>Betaproteobacteria</taxon>
        <taxon>Burkholderiales</taxon>
        <taxon>Sphaerotilaceae</taxon>
        <taxon>Leptothrix</taxon>
    </lineage>
</organism>